<dbReference type="STRING" id="106370.Francci3_1068"/>
<evidence type="ECO:0000313" key="2">
    <source>
        <dbReference type="EMBL" id="ABD10450.1"/>
    </source>
</evidence>
<protein>
    <recommendedName>
        <fullName evidence="4">Lipoprotein</fullName>
    </recommendedName>
</protein>
<evidence type="ECO:0000313" key="3">
    <source>
        <dbReference type="Proteomes" id="UP000001937"/>
    </source>
</evidence>
<dbReference type="AlphaFoldDB" id="Q2JE42"/>
<name>Q2JE42_FRACC</name>
<feature type="signal peptide" evidence="1">
    <location>
        <begin position="1"/>
        <end position="22"/>
    </location>
</feature>
<feature type="chain" id="PRO_5004210758" description="Lipoprotein" evidence="1">
    <location>
        <begin position="23"/>
        <end position="203"/>
    </location>
</feature>
<sequence>MPQRTALPVLAVSLLLGLTACSDDSTTDATTASPGHPVSSSTTFSVAVPEGVFKQYTTLAKEIRSEGGEVQSGPWKIGYIVEAAEPWYEGKGGQQILRKPAADETHHIEIIPVEAATGRIVPNVPITLAVIDGKGTVAEEKTLNFYYAEFFHYANNFSIPRDGSYTLRATIGVPTFFRHGEEGHTPALASGTTATFTNVTLRH</sequence>
<dbReference type="KEGG" id="fra:Francci3_1068"/>
<evidence type="ECO:0008006" key="4">
    <source>
        <dbReference type="Google" id="ProtNLM"/>
    </source>
</evidence>
<dbReference type="Proteomes" id="UP000001937">
    <property type="component" value="Chromosome"/>
</dbReference>
<dbReference type="EMBL" id="CP000249">
    <property type="protein sequence ID" value="ABD10450.1"/>
    <property type="molecule type" value="Genomic_DNA"/>
</dbReference>
<dbReference type="InterPro" id="IPR038482">
    <property type="entry name" value="Tp34-type_sf"/>
</dbReference>
<dbReference type="HOGENOM" id="CLU_1352970_0_0_11"/>
<gene>
    <name evidence="2" type="ordered locus">Francci3_1068</name>
</gene>
<dbReference type="PROSITE" id="PS51257">
    <property type="entry name" value="PROKAR_LIPOPROTEIN"/>
    <property type="match status" value="1"/>
</dbReference>
<keyword evidence="1" id="KW-0732">Signal</keyword>
<keyword evidence="3" id="KW-1185">Reference proteome</keyword>
<evidence type="ECO:0000256" key="1">
    <source>
        <dbReference type="SAM" id="SignalP"/>
    </source>
</evidence>
<proteinExistence type="predicted"/>
<dbReference type="OrthoDB" id="1495621at2"/>
<dbReference type="Gene3D" id="2.60.40.2480">
    <property type="entry name" value="Periplasmic metal-binding protein Tp34-type"/>
    <property type="match status" value="1"/>
</dbReference>
<dbReference type="eggNOG" id="ENOG5032S4B">
    <property type="taxonomic scope" value="Bacteria"/>
</dbReference>
<dbReference type="RefSeq" id="WP_011435518.1">
    <property type="nucleotide sequence ID" value="NC_007777.1"/>
</dbReference>
<organism evidence="2 3">
    <name type="scientific">Frankia casuarinae (strain DSM 45818 / CECT 9043 / HFP020203 / CcI3)</name>
    <dbReference type="NCBI Taxonomy" id="106370"/>
    <lineage>
        <taxon>Bacteria</taxon>
        <taxon>Bacillati</taxon>
        <taxon>Actinomycetota</taxon>
        <taxon>Actinomycetes</taxon>
        <taxon>Frankiales</taxon>
        <taxon>Frankiaceae</taxon>
        <taxon>Frankia</taxon>
    </lineage>
</organism>
<reference evidence="2 3" key="1">
    <citation type="journal article" date="2007" name="Genome Res.">
        <title>Genome characteristics of facultatively symbiotic Frankia sp. strains reflect host range and host plant biogeography.</title>
        <authorList>
            <person name="Normand P."/>
            <person name="Lapierre P."/>
            <person name="Tisa L.S."/>
            <person name="Gogarten J.P."/>
            <person name="Alloisio N."/>
            <person name="Bagnarol E."/>
            <person name="Bassi C.A."/>
            <person name="Berry A.M."/>
            <person name="Bickhart D.M."/>
            <person name="Choisne N."/>
            <person name="Couloux A."/>
            <person name="Cournoyer B."/>
            <person name="Cruveiller S."/>
            <person name="Daubin V."/>
            <person name="Demange N."/>
            <person name="Francino M.P."/>
            <person name="Goltsman E."/>
            <person name="Huang Y."/>
            <person name="Kopp O.R."/>
            <person name="Labarre L."/>
            <person name="Lapidus A."/>
            <person name="Lavire C."/>
            <person name="Marechal J."/>
            <person name="Martinez M."/>
            <person name="Mastronunzio J.E."/>
            <person name="Mullin B.C."/>
            <person name="Niemann J."/>
            <person name="Pujic P."/>
            <person name="Rawnsley T."/>
            <person name="Rouy Z."/>
            <person name="Schenowitz C."/>
            <person name="Sellstedt A."/>
            <person name="Tavares F."/>
            <person name="Tomkins J.P."/>
            <person name="Vallenet D."/>
            <person name="Valverde C."/>
            <person name="Wall L.G."/>
            <person name="Wang Y."/>
            <person name="Medigue C."/>
            <person name="Benson D.R."/>
        </authorList>
    </citation>
    <scope>NUCLEOTIDE SEQUENCE [LARGE SCALE GENOMIC DNA]</scope>
    <source>
        <strain evidence="3">DSM 45818 / CECT 9043 / CcI3</strain>
    </source>
</reference>
<accession>Q2JE42</accession>